<evidence type="ECO:0008006" key="2">
    <source>
        <dbReference type="Google" id="ProtNLM"/>
    </source>
</evidence>
<organism evidence="1">
    <name type="scientific">hydrothermal vent metagenome</name>
    <dbReference type="NCBI Taxonomy" id="652676"/>
    <lineage>
        <taxon>unclassified sequences</taxon>
        <taxon>metagenomes</taxon>
        <taxon>ecological metagenomes</taxon>
    </lineage>
</organism>
<gene>
    <name evidence="1" type="ORF">MNBD_BACTEROID01-385</name>
</gene>
<dbReference type="PROSITE" id="PS51257">
    <property type="entry name" value="PROKAR_LIPOPROTEIN"/>
    <property type="match status" value="1"/>
</dbReference>
<reference evidence="1" key="1">
    <citation type="submission" date="2018-06" db="EMBL/GenBank/DDBJ databases">
        <authorList>
            <person name="Zhirakovskaya E."/>
        </authorList>
    </citation>
    <scope>NUCLEOTIDE SEQUENCE</scope>
</reference>
<evidence type="ECO:0000313" key="1">
    <source>
        <dbReference type="EMBL" id="VAW13516.1"/>
    </source>
</evidence>
<dbReference type="EMBL" id="UOEP01000024">
    <property type="protein sequence ID" value="VAW13516.1"/>
    <property type="molecule type" value="Genomic_DNA"/>
</dbReference>
<name>A0A3B0U298_9ZZZZ</name>
<proteinExistence type="predicted"/>
<sequence>MKIRIYVLIAMLGIVFTACEKNNPVKEGFTEKSLQLVADEANATAIIDDIMKDIDFYSEIGEGMNLKSAAIDGGCPVITVERGDDNGWPRTVTIDFGDRCETRNGKVKSGKVIITKSAKWKEEGATRSVTFEEFYVNGALVEGTKNIINDGEQNGVWSFSINNSITITLDDTIKVSRTAVKTREFISGFDTPRNRADDLIHVSGTVTVNRNGKTYTREITSPLVINGACRFIVAGVVEITRNDEVITLDYGDGACDSKATISKGGETKEIDLAKRRRH</sequence>
<dbReference type="AlphaFoldDB" id="A0A3B0U298"/>
<accession>A0A3B0U298</accession>
<protein>
    <recommendedName>
        <fullName evidence="2">Lipoprotein</fullName>
    </recommendedName>
</protein>